<protein>
    <recommendedName>
        <fullName evidence="4">Secreted protein</fullName>
    </recommendedName>
</protein>
<reference evidence="2 3" key="1">
    <citation type="journal article" date="2018" name="Sci. Rep.">
        <title>Genomic signatures of local adaptation to the degree of environmental predictability in rotifers.</title>
        <authorList>
            <person name="Franch-Gras L."/>
            <person name="Hahn C."/>
            <person name="Garcia-Roger E.M."/>
            <person name="Carmona M.J."/>
            <person name="Serra M."/>
            <person name="Gomez A."/>
        </authorList>
    </citation>
    <scope>NUCLEOTIDE SEQUENCE [LARGE SCALE GENOMIC DNA]</scope>
    <source>
        <strain evidence="2">HYR1</strain>
    </source>
</reference>
<evidence type="ECO:0000313" key="3">
    <source>
        <dbReference type="Proteomes" id="UP000276133"/>
    </source>
</evidence>
<sequence>MKNLDFILILIMMMGSQSKNVSKSKFIRSSLELERKINQIWNRNTNQKKLIIIIIIVKLTSIDGERKGKKKLITNICSTGTTK</sequence>
<dbReference type="EMBL" id="REGN01001117">
    <property type="protein sequence ID" value="RNA36885.1"/>
    <property type="molecule type" value="Genomic_DNA"/>
</dbReference>
<dbReference type="Proteomes" id="UP000276133">
    <property type="component" value="Unassembled WGS sequence"/>
</dbReference>
<dbReference type="AlphaFoldDB" id="A0A3M7SMI6"/>
<feature type="chain" id="PRO_5018144895" description="Secreted protein" evidence="1">
    <location>
        <begin position="19"/>
        <end position="83"/>
    </location>
</feature>
<keyword evidence="3" id="KW-1185">Reference proteome</keyword>
<organism evidence="2 3">
    <name type="scientific">Brachionus plicatilis</name>
    <name type="common">Marine rotifer</name>
    <name type="synonym">Brachionus muelleri</name>
    <dbReference type="NCBI Taxonomy" id="10195"/>
    <lineage>
        <taxon>Eukaryota</taxon>
        <taxon>Metazoa</taxon>
        <taxon>Spiralia</taxon>
        <taxon>Gnathifera</taxon>
        <taxon>Rotifera</taxon>
        <taxon>Eurotatoria</taxon>
        <taxon>Monogononta</taxon>
        <taxon>Pseudotrocha</taxon>
        <taxon>Ploima</taxon>
        <taxon>Brachionidae</taxon>
        <taxon>Brachionus</taxon>
    </lineage>
</organism>
<evidence type="ECO:0000313" key="2">
    <source>
        <dbReference type="EMBL" id="RNA36885.1"/>
    </source>
</evidence>
<keyword evidence="1" id="KW-0732">Signal</keyword>
<name>A0A3M7SMI6_BRAPC</name>
<gene>
    <name evidence="2" type="ORF">BpHYR1_025964</name>
</gene>
<comment type="caution">
    <text evidence="2">The sequence shown here is derived from an EMBL/GenBank/DDBJ whole genome shotgun (WGS) entry which is preliminary data.</text>
</comment>
<evidence type="ECO:0000256" key="1">
    <source>
        <dbReference type="SAM" id="SignalP"/>
    </source>
</evidence>
<feature type="signal peptide" evidence="1">
    <location>
        <begin position="1"/>
        <end position="18"/>
    </location>
</feature>
<evidence type="ECO:0008006" key="4">
    <source>
        <dbReference type="Google" id="ProtNLM"/>
    </source>
</evidence>
<accession>A0A3M7SMI6</accession>
<proteinExistence type="predicted"/>